<organism evidence="5">
    <name type="scientific">bioreactor metagenome</name>
    <dbReference type="NCBI Taxonomy" id="1076179"/>
    <lineage>
        <taxon>unclassified sequences</taxon>
        <taxon>metagenomes</taxon>
        <taxon>ecological metagenomes</taxon>
    </lineage>
</organism>
<accession>A0A645B4B2</accession>
<name>A0A645B4B2_9ZZZZ</name>
<feature type="domain" description="YknX-like C-terminal permuted SH3-like" evidence="4">
    <location>
        <begin position="326"/>
        <end position="394"/>
    </location>
</feature>
<dbReference type="AlphaFoldDB" id="A0A645B4B2"/>
<evidence type="ECO:0000259" key="4">
    <source>
        <dbReference type="Pfam" id="PF25989"/>
    </source>
</evidence>
<evidence type="ECO:0000256" key="3">
    <source>
        <dbReference type="SAM" id="Coils"/>
    </source>
</evidence>
<dbReference type="InterPro" id="IPR050465">
    <property type="entry name" value="UPF0194_transport"/>
</dbReference>
<dbReference type="Gene3D" id="2.40.30.170">
    <property type="match status" value="1"/>
</dbReference>
<gene>
    <name evidence="5" type="primary">yknX_4</name>
    <name evidence="5" type="ORF">SDC9_107098</name>
</gene>
<protein>
    <submittedName>
        <fullName evidence="5">Putative efflux system component YknX</fullName>
    </submittedName>
</protein>
<reference evidence="5" key="1">
    <citation type="submission" date="2019-08" db="EMBL/GenBank/DDBJ databases">
        <authorList>
            <person name="Kucharzyk K."/>
            <person name="Murdoch R.W."/>
            <person name="Higgins S."/>
            <person name="Loffler F."/>
        </authorList>
    </citation>
    <scope>NUCLEOTIDE SEQUENCE</scope>
</reference>
<evidence type="ECO:0000313" key="5">
    <source>
        <dbReference type="EMBL" id="MPM60247.1"/>
    </source>
</evidence>
<dbReference type="Gene3D" id="6.20.50.140">
    <property type="match status" value="1"/>
</dbReference>
<dbReference type="PANTHER" id="PTHR32347">
    <property type="entry name" value="EFFLUX SYSTEM COMPONENT YKNX-RELATED"/>
    <property type="match status" value="1"/>
</dbReference>
<sequence>MKKKVITFILIATVITGGIFIATRREGKEVGATVKTSEVTQGDVKAYLSTTATIKSKNSKDYFAIQGKVKKVNVKVGDRVEKGQVLAEFEVTDPNIAVKQTQLSYDNAVLTKQNQVNSNNEVKSTIADLKKQISDLEAQIEEAKKNPAEAAKVPQLESQKAPLITKKDSLKEPFSSEQLKQSDNNIALQKLNLDNAKSSLSKSQSTLVADFNGVVTAVNLVEGATTTVATQPAITVQDVDNLKVVLSAGKYDASKIKLGQEAVIKYDGKEYKGTVSFIDPIAKKAPSAAGTETTLSVEIDIVDKVEGLKVDFDADVDLLLGEVKSVLRIPAESIRSDKEGKAYVFSIEGNKVVEKKVVLGLQSDMEAEVVEGITPGEKVILNPSTNMKSGEVVKEAGGEEK</sequence>
<keyword evidence="2 3" id="KW-0175">Coiled coil</keyword>
<dbReference type="EMBL" id="VSSQ01017705">
    <property type="protein sequence ID" value="MPM60247.1"/>
    <property type="molecule type" value="Genomic_DNA"/>
</dbReference>
<dbReference type="Gene3D" id="2.40.50.100">
    <property type="match status" value="1"/>
</dbReference>
<dbReference type="PANTHER" id="PTHR32347:SF14">
    <property type="entry name" value="EFFLUX SYSTEM COMPONENT YKNX-RELATED"/>
    <property type="match status" value="1"/>
</dbReference>
<comment type="caution">
    <text evidence="5">The sequence shown here is derived from an EMBL/GenBank/DDBJ whole genome shotgun (WGS) entry which is preliminary data.</text>
</comment>
<comment type="subcellular location">
    <subcellularLocation>
        <location evidence="1">Cell envelope</location>
    </subcellularLocation>
</comment>
<feature type="coiled-coil region" evidence="3">
    <location>
        <begin position="119"/>
        <end position="146"/>
    </location>
</feature>
<dbReference type="InterPro" id="IPR058637">
    <property type="entry name" value="YknX-like_C"/>
</dbReference>
<evidence type="ECO:0000256" key="1">
    <source>
        <dbReference type="ARBA" id="ARBA00004196"/>
    </source>
</evidence>
<dbReference type="GO" id="GO:0030313">
    <property type="term" value="C:cell envelope"/>
    <property type="evidence" value="ECO:0007669"/>
    <property type="project" value="UniProtKB-SubCell"/>
</dbReference>
<proteinExistence type="predicted"/>
<dbReference type="Pfam" id="PF25989">
    <property type="entry name" value="YknX_C"/>
    <property type="match status" value="1"/>
</dbReference>
<evidence type="ECO:0000256" key="2">
    <source>
        <dbReference type="ARBA" id="ARBA00023054"/>
    </source>
</evidence>